<dbReference type="HOGENOM" id="CLU_2319944_0_0_1"/>
<name>A0A074XWG1_AURPU</name>
<dbReference type="AlphaFoldDB" id="A0A074XWG1"/>
<reference evidence="2 3" key="1">
    <citation type="journal article" date="2014" name="BMC Genomics">
        <title>Genome sequencing of four Aureobasidium pullulans varieties: biotechnological potential, stress tolerance, and description of new species.</title>
        <authorList>
            <person name="Gostin Ar C."/>
            <person name="Ohm R.A."/>
            <person name="Kogej T."/>
            <person name="Sonjak S."/>
            <person name="Turk M."/>
            <person name="Zajc J."/>
            <person name="Zalar P."/>
            <person name="Grube M."/>
            <person name="Sun H."/>
            <person name="Han J."/>
            <person name="Sharma A."/>
            <person name="Chiniquy J."/>
            <person name="Ngan C.Y."/>
            <person name="Lipzen A."/>
            <person name="Barry K."/>
            <person name="Grigoriev I.V."/>
            <person name="Gunde-Cimerman N."/>
        </authorList>
    </citation>
    <scope>NUCLEOTIDE SEQUENCE [LARGE SCALE GENOMIC DNA]</scope>
    <source>
        <strain evidence="2 3">EXF-150</strain>
    </source>
</reference>
<evidence type="ECO:0000313" key="3">
    <source>
        <dbReference type="Proteomes" id="UP000030706"/>
    </source>
</evidence>
<dbReference type="Proteomes" id="UP000030706">
    <property type="component" value="Unassembled WGS sequence"/>
</dbReference>
<keyword evidence="1" id="KW-0732">Signal</keyword>
<dbReference type="RefSeq" id="XP_029766125.1">
    <property type="nucleotide sequence ID" value="XM_029899129.1"/>
</dbReference>
<evidence type="ECO:0008006" key="4">
    <source>
        <dbReference type="Google" id="ProtNLM"/>
    </source>
</evidence>
<dbReference type="GeneID" id="40741435"/>
<evidence type="ECO:0000313" key="2">
    <source>
        <dbReference type="EMBL" id="KEQ89938.1"/>
    </source>
</evidence>
<protein>
    <recommendedName>
        <fullName evidence="4">Secreted protein</fullName>
    </recommendedName>
</protein>
<keyword evidence="3" id="KW-1185">Reference proteome</keyword>
<gene>
    <name evidence="2" type="ORF">M438DRAFT_17167</name>
</gene>
<feature type="chain" id="PRO_5001702744" description="Secreted protein" evidence="1">
    <location>
        <begin position="26"/>
        <end position="99"/>
    </location>
</feature>
<dbReference type="EMBL" id="KL584974">
    <property type="protein sequence ID" value="KEQ89938.1"/>
    <property type="molecule type" value="Genomic_DNA"/>
</dbReference>
<organism evidence="2 3">
    <name type="scientific">Aureobasidium pullulans EXF-150</name>
    <dbReference type="NCBI Taxonomy" id="1043002"/>
    <lineage>
        <taxon>Eukaryota</taxon>
        <taxon>Fungi</taxon>
        <taxon>Dikarya</taxon>
        <taxon>Ascomycota</taxon>
        <taxon>Pezizomycotina</taxon>
        <taxon>Dothideomycetes</taxon>
        <taxon>Dothideomycetidae</taxon>
        <taxon>Dothideales</taxon>
        <taxon>Saccotheciaceae</taxon>
        <taxon>Aureobasidium</taxon>
    </lineage>
</organism>
<evidence type="ECO:0000256" key="1">
    <source>
        <dbReference type="SAM" id="SignalP"/>
    </source>
</evidence>
<accession>A0A074XWG1</accession>
<feature type="signal peptide" evidence="1">
    <location>
        <begin position="1"/>
        <end position="25"/>
    </location>
</feature>
<proteinExistence type="predicted"/>
<sequence length="99" mass="11379">MVELSGHRVPTWSLLMVLYLRRVRAASHTHPCSGRGWRGLWIKMQAGDPRTSWRQGNACVVVGCVSEPSVAYWVRRSLYSCCQRLKVFFSLPSPWNAMR</sequence>